<feature type="domain" description="PPM-type phosphatase" evidence="2">
    <location>
        <begin position="277"/>
        <end position="490"/>
    </location>
</feature>
<dbReference type="EMBL" id="CP001779">
    <property type="protein sequence ID" value="ACZ01857.1"/>
    <property type="molecule type" value="Genomic_DNA"/>
</dbReference>
<dbReference type="InterPro" id="IPR036457">
    <property type="entry name" value="PPM-type-like_dom_sf"/>
</dbReference>
<dbReference type="PANTHER" id="PTHR43156:SF2">
    <property type="entry name" value="STAGE II SPORULATION PROTEIN E"/>
    <property type="match status" value="1"/>
</dbReference>
<dbReference type="HOGENOM" id="CLU_000445_43_7_0"/>
<evidence type="ECO:0000313" key="3">
    <source>
        <dbReference type="EMBL" id="ACZ01857.1"/>
    </source>
</evidence>
<dbReference type="eggNOG" id="COG2208">
    <property type="taxonomic scope" value="Bacteria"/>
</dbReference>
<gene>
    <name evidence="3" type="ordered locus">Smon_1424</name>
</gene>
<dbReference type="OrthoDB" id="9763484at2"/>
<dbReference type="InterPro" id="IPR052016">
    <property type="entry name" value="Bact_Sigma-Reg"/>
</dbReference>
<dbReference type="AlphaFoldDB" id="D1AVU7"/>
<dbReference type="STRING" id="519441.Smon_1424"/>
<dbReference type="eggNOG" id="COG2204">
    <property type="taxonomic scope" value="Bacteria"/>
</dbReference>
<dbReference type="InterPro" id="IPR001932">
    <property type="entry name" value="PPM-type_phosphatase-like_dom"/>
</dbReference>
<dbReference type="SMART" id="SM00331">
    <property type="entry name" value="PP2C_SIG"/>
    <property type="match status" value="1"/>
</dbReference>
<dbReference type="KEGG" id="smf:Smon_1424"/>
<organism evidence="3 4">
    <name type="scientific">Streptobacillus moniliformis (strain ATCC 14647 / DSM 12112 / NCTC 10651 / 9901)</name>
    <dbReference type="NCBI Taxonomy" id="519441"/>
    <lineage>
        <taxon>Bacteria</taxon>
        <taxon>Fusobacteriati</taxon>
        <taxon>Fusobacteriota</taxon>
        <taxon>Fusobacteriia</taxon>
        <taxon>Fusobacteriales</taxon>
        <taxon>Leptotrichiaceae</taxon>
        <taxon>Streptobacillus</taxon>
    </lineage>
</organism>
<dbReference type="Gene3D" id="3.40.50.2300">
    <property type="match status" value="1"/>
</dbReference>
<dbReference type="GO" id="GO:0016791">
    <property type="term" value="F:phosphatase activity"/>
    <property type="evidence" value="ECO:0007669"/>
    <property type="project" value="TreeGrafter"/>
</dbReference>
<dbReference type="SUPFAM" id="SSF52172">
    <property type="entry name" value="CheY-like"/>
    <property type="match status" value="1"/>
</dbReference>
<evidence type="ECO:0000259" key="2">
    <source>
        <dbReference type="SMART" id="SM00331"/>
    </source>
</evidence>
<dbReference type="Pfam" id="PF07228">
    <property type="entry name" value="SpoIIE"/>
    <property type="match status" value="1"/>
</dbReference>
<dbReference type="PANTHER" id="PTHR43156">
    <property type="entry name" value="STAGE II SPORULATION PROTEIN E-RELATED"/>
    <property type="match status" value="1"/>
</dbReference>
<dbReference type="RefSeq" id="WP_012859403.1">
    <property type="nucleotide sequence ID" value="NC_013515.1"/>
</dbReference>
<reference evidence="3 4" key="1">
    <citation type="journal article" date="2009" name="Stand. Genomic Sci.">
        <title>Complete genome sequence of Streptobacillus moniliformis type strain (9901T).</title>
        <authorList>
            <person name="Nolan M."/>
            <person name="Gronow S."/>
            <person name="Lapidus A."/>
            <person name="Ivanova N."/>
            <person name="Copeland A."/>
            <person name="Lucas S."/>
            <person name="Del Rio T.G."/>
            <person name="Chen F."/>
            <person name="Tice H."/>
            <person name="Pitluck S."/>
            <person name="Cheng J.F."/>
            <person name="Sims D."/>
            <person name="Meincke L."/>
            <person name="Bruce D."/>
            <person name="Goodwin L."/>
            <person name="Brettin T."/>
            <person name="Han C."/>
            <person name="Detter J.C."/>
            <person name="Ovchinikova G."/>
            <person name="Pati A."/>
            <person name="Mavromatis K."/>
            <person name="Mikhailova N."/>
            <person name="Chen A."/>
            <person name="Palaniappan K."/>
            <person name="Land M."/>
            <person name="Hauser L."/>
            <person name="Chang Y.J."/>
            <person name="Jeffries C.D."/>
            <person name="Rohde M."/>
            <person name="Sproer C."/>
            <person name="Goker M."/>
            <person name="Bristow J."/>
            <person name="Eisen J.A."/>
            <person name="Markowitz V."/>
            <person name="Hugenholtz P."/>
            <person name="Kyrpides N.C."/>
            <person name="Klenk H.P."/>
            <person name="Chain P."/>
        </authorList>
    </citation>
    <scope>NUCLEOTIDE SEQUENCE [LARGE SCALE GENOMIC DNA]</scope>
    <source>
        <strain evidence="4">ATCC 14647 / DSM 12112 / NCTC 10651 / 9901</strain>
    </source>
</reference>
<dbReference type="InterPro" id="IPR011006">
    <property type="entry name" value="CheY-like_superfamily"/>
</dbReference>
<keyword evidence="4" id="KW-1185">Reference proteome</keyword>
<dbReference type="GeneID" id="29674140"/>
<evidence type="ECO:0000313" key="4">
    <source>
        <dbReference type="Proteomes" id="UP000002072"/>
    </source>
</evidence>
<evidence type="ECO:0000256" key="1">
    <source>
        <dbReference type="ARBA" id="ARBA00022801"/>
    </source>
</evidence>
<protein>
    <submittedName>
        <fullName evidence="3">Response regulator receiver modulated serine phosphatase</fullName>
    </submittedName>
</protein>
<name>D1AVU7_STRM9</name>
<proteinExistence type="predicted"/>
<accession>D1AVU7</accession>
<dbReference type="Proteomes" id="UP000002072">
    <property type="component" value="Chromosome"/>
</dbReference>
<keyword evidence="1" id="KW-0378">Hydrolase</keyword>
<sequence>MNEFCFLGDREYEIVYFTSIEQSYEDLIKASKIKKKILFHIKDVIIDPKFLSYMLKLFRCSIKNDFEIFFIIKNKNIIEDINLFESKRYFKIFDSIEEYNELKIFAGYEVKIYDDNNNVKNLLKDELIKNGFGIKDRNSFNFLNKKHDSRSNSIYIIDFSSYQEEKIEEIKKIKKENPNSMVILITFETDIDNALNTMKYGVNRVVKRPVDIKSLVGTIKSLATAAELKKENDRLVSEVFNREKEIRKLYNEVSEELKLAGDIQKSLMPPKKIDFGEYTCEYFFEPSMNIGGDFCDFIELNDEEFAIVFADISGHGIPASLLSTMLKVLIYNNAKKVDKVTELMEILNEEIINIFPKGKFVSMFYLVINTKTNRLRYAKASQEPALMYNKEKDEVIELESEGQILGLFSKKLFPILSFEEKEIDFNVGDKILLYTDGITEEIDDNGNYYGLERLKSQVKKLDLNMIIQDLKDFVGKKPFNDDVTLLKIKRRGEETC</sequence>
<dbReference type="Gene3D" id="3.60.40.10">
    <property type="entry name" value="PPM-type phosphatase domain"/>
    <property type="match status" value="1"/>
</dbReference>